<proteinExistence type="predicted"/>
<comment type="caution">
    <text evidence="2">The sequence shown here is derived from an EMBL/GenBank/DDBJ whole genome shotgun (WGS) entry which is preliminary data.</text>
</comment>
<organism evidence="2 3">
    <name type="scientific">Alkalicoccobacillus plakortidis</name>
    <dbReference type="NCBI Taxonomy" id="444060"/>
    <lineage>
        <taxon>Bacteria</taxon>
        <taxon>Bacillati</taxon>
        <taxon>Bacillota</taxon>
        <taxon>Bacilli</taxon>
        <taxon>Bacillales</taxon>
        <taxon>Bacillaceae</taxon>
        <taxon>Alkalicoccobacillus</taxon>
    </lineage>
</organism>
<feature type="transmembrane region" description="Helical" evidence="1">
    <location>
        <begin position="12"/>
        <end position="33"/>
    </location>
</feature>
<evidence type="ECO:0000313" key="2">
    <source>
        <dbReference type="EMBL" id="MCM2676701.1"/>
    </source>
</evidence>
<keyword evidence="1" id="KW-1133">Transmembrane helix</keyword>
<keyword evidence="3" id="KW-1185">Reference proteome</keyword>
<dbReference type="Proteomes" id="UP001203665">
    <property type="component" value="Unassembled WGS sequence"/>
</dbReference>
<gene>
    <name evidence="2" type="ORF">NDM98_15320</name>
</gene>
<sequence length="148" mass="17437">MLEKTQTKEYGQIIAVMIVLMIVLFYGLFYPSLTVQEDQWQIHEVHVAEGYRPYRVEKVQLFLEDTQGRPMENGQVQFEVSHVETGITEKQWMHHVEQGLFETDYLFTESGEWQVQIEVSNNRSQQQFTYSLMVQPGATKMDPSENRK</sequence>
<keyword evidence="1" id="KW-0812">Transmembrane</keyword>
<evidence type="ECO:0000313" key="3">
    <source>
        <dbReference type="Proteomes" id="UP001203665"/>
    </source>
</evidence>
<evidence type="ECO:0000256" key="1">
    <source>
        <dbReference type="SAM" id="Phobius"/>
    </source>
</evidence>
<dbReference type="EMBL" id="JAMQJY010000002">
    <property type="protein sequence ID" value="MCM2676701.1"/>
    <property type="molecule type" value="Genomic_DNA"/>
</dbReference>
<reference evidence="2" key="1">
    <citation type="submission" date="2022-06" db="EMBL/GenBank/DDBJ databases">
        <title>Alkalicoccobacillus porphyridii sp. nov., isolated from a marine red alga, Porphyridium purpureum and reclassification of Shouchella plakortidis and Shouchella gibsonii as Alkalicoccobacillus plakortidis comb. nov. and Alkalicoccobacillus gibsonii comb. nov.</title>
        <authorList>
            <person name="Kim K.H."/>
            <person name="Lee J.K."/>
            <person name="Han D.M."/>
            <person name="Baek J.H."/>
            <person name="Jeon C.O."/>
        </authorList>
    </citation>
    <scope>NUCLEOTIDE SEQUENCE</scope>
    <source>
        <strain evidence="2">DSM 19153</strain>
    </source>
</reference>
<accession>A0ABT0XLB9</accession>
<dbReference type="RefSeq" id="WP_251609638.1">
    <property type="nucleotide sequence ID" value="NZ_JAMQJY010000002.1"/>
</dbReference>
<name>A0ABT0XLB9_9BACI</name>
<keyword evidence="1" id="KW-0472">Membrane</keyword>
<protein>
    <submittedName>
        <fullName evidence="2">FixH family protein</fullName>
    </submittedName>
</protein>